<feature type="repeat" description="PPR" evidence="3">
    <location>
        <begin position="241"/>
        <end position="275"/>
    </location>
</feature>
<organism evidence="5 6">
    <name type="scientific">Acorus calamus</name>
    <name type="common">Sweet flag</name>
    <dbReference type="NCBI Taxonomy" id="4465"/>
    <lineage>
        <taxon>Eukaryota</taxon>
        <taxon>Viridiplantae</taxon>
        <taxon>Streptophyta</taxon>
        <taxon>Embryophyta</taxon>
        <taxon>Tracheophyta</taxon>
        <taxon>Spermatophyta</taxon>
        <taxon>Magnoliopsida</taxon>
        <taxon>Liliopsida</taxon>
        <taxon>Acoraceae</taxon>
        <taxon>Acorus</taxon>
    </lineage>
</organism>
<dbReference type="GO" id="GO:0003723">
    <property type="term" value="F:RNA binding"/>
    <property type="evidence" value="ECO:0007669"/>
    <property type="project" value="InterPro"/>
</dbReference>
<dbReference type="AlphaFoldDB" id="A0AAV9CRR3"/>
<feature type="domain" description="DYW" evidence="4">
    <location>
        <begin position="445"/>
        <end position="541"/>
    </location>
</feature>
<dbReference type="InterPro" id="IPR011990">
    <property type="entry name" value="TPR-like_helical_dom_sf"/>
</dbReference>
<proteinExistence type="inferred from homology"/>
<evidence type="ECO:0000256" key="1">
    <source>
        <dbReference type="ARBA" id="ARBA00006643"/>
    </source>
</evidence>
<evidence type="ECO:0000313" key="6">
    <source>
        <dbReference type="Proteomes" id="UP001180020"/>
    </source>
</evidence>
<dbReference type="Pfam" id="PF12854">
    <property type="entry name" value="PPR_1"/>
    <property type="match status" value="1"/>
</dbReference>
<dbReference type="InterPro" id="IPR032867">
    <property type="entry name" value="DYW_dom"/>
</dbReference>
<gene>
    <name evidence="5" type="primary">PCMP-H84</name>
    <name evidence="5" type="ORF">QJS10_CPB17g01453</name>
</gene>
<feature type="repeat" description="PPR" evidence="3">
    <location>
        <begin position="179"/>
        <end position="209"/>
    </location>
</feature>
<dbReference type="InterPro" id="IPR046960">
    <property type="entry name" value="PPR_At4g14850-like_plant"/>
</dbReference>
<name>A0AAV9CRR3_ACOCL</name>
<dbReference type="InterPro" id="IPR002885">
    <property type="entry name" value="PPR_rpt"/>
</dbReference>
<dbReference type="GO" id="GO:0009451">
    <property type="term" value="P:RNA modification"/>
    <property type="evidence" value="ECO:0007669"/>
    <property type="project" value="InterPro"/>
</dbReference>
<dbReference type="Pfam" id="PF14432">
    <property type="entry name" value="DYW_deaminase"/>
    <property type="match status" value="1"/>
</dbReference>
<reference evidence="5" key="2">
    <citation type="submission" date="2023-06" db="EMBL/GenBank/DDBJ databases">
        <authorList>
            <person name="Ma L."/>
            <person name="Liu K.-W."/>
            <person name="Li Z."/>
            <person name="Hsiao Y.-Y."/>
            <person name="Qi Y."/>
            <person name="Fu T."/>
            <person name="Tang G."/>
            <person name="Zhang D."/>
            <person name="Sun W.-H."/>
            <person name="Liu D.-K."/>
            <person name="Li Y."/>
            <person name="Chen G.-Z."/>
            <person name="Liu X.-D."/>
            <person name="Liao X.-Y."/>
            <person name="Jiang Y.-T."/>
            <person name="Yu X."/>
            <person name="Hao Y."/>
            <person name="Huang J."/>
            <person name="Zhao X.-W."/>
            <person name="Ke S."/>
            <person name="Chen Y.-Y."/>
            <person name="Wu W.-L."/>
            <person name="Hsu J.-L."/>
            <person name="Lin Y.-F."/>
            <person name="Huang M.-D."/>
            <person name="Li C.-Y."/>
            <person name="Huang L."/>
            <person name="Wang Z.-W."/>
            <person name="Zhao X."/>
            <person name="Zhong W.-Y."/>
            <person name="Peng D.-H."/>
            <person name="Ahmad S."/>
            <person name="Lan S."/>
            <person name="Zhang J.-S."/>
            <person name="Tsai W.-C."/>
            <person name="Van De Peer Y."/>
            <person name="Liu Z.-J."/>
        </authorList>
    </citation>
    <scope>NUCLEOTIDE SEQUENCE</scope>
    <source>
        <strain evidence="5">CP</strain>
        <tissue evidence="5">Leaves</tissue>
    </source>
</reference>
<accession>A0AAV9CRR3</accession>
<dbReference type="EMBL" id="JAUJYO010000017">
    <property type="protein sequence ID" value="KAK1291241.1"/>
    <property type="molecule type" value="Genomic_DNA"/>
</dbReference>
<dbReference type="Pfam" id="PF01535">
    <property type="entry name" value="PPR"/>
    <property type="match status" value="1"/>
</dbReference>
<feature type="repeat" description="PPR" evidence="3">
    <location>
        <begin position="343"/>
        <end position="373"/>
    </location>
</feature>
<keyword evidence="6" id="KW-1185">Reference proteome</keyword>
<evidence type="ECO:0000259" key="4">
    <source>
        <dbReference type="Pfam" id="PF14432"/>
    </source>
</evidence>
<feature type="repeat" description="PPR" evidence="3">
    <location>
        <begin position="210"/>
        <end position="240"/>
    </location>
</feature>
<dbReference type="GO" id="GO:0008270">
    <property type="term" value="F:zinc ion binding"/>
    <property type="evidence" value="ECO:0007669"/>
    <property type="project" value="InterPro"/>
</dbReference>
<comment type="caution">
    <text evidence="5">The sequence shown here is derived from an EMBL/GenBank/DDBJ whole genome shotgun (WGS) entry which is preliminary data.</text>
</comment>
<protein>
    <submittedName>
        <fullName evidence="5">Pentatricopeptide repeat-containing protein</fullName>
    </submittedName>
</protein>
<evidence type="ECO:0000256" key="3">
    <source>
        <dbReference type="PROSITE-ProRule" id="PRU00708"/>
    </source>
</evidence>
<sequence length="541" mass="60456">MSSKPIPPPPPPHLSISTYLRRHRRHRLSHRHLKHLHAQIIRRSLHHDPFLLTDLISASFASGTVRYAARLFRSLPEPDVVLCNSMLKGFTQNHLPQLALSFYVTEFLELGFSPDGFTYPYLLKACAAASDAALGRQVHASVVKADGDAFALNSLVDMYFKCGLREPALRVFHGIGRPDPASWNVMVSGFLNLGDVKSAMKVFDRMPYRDVVTYNTLMSAHMKNGDLEIARRLFEEMPERNHVSWNALISGLAQNGRNDEALSMFREMLDSGFEPDSTTVLAVVSACCGGTHLPDEDLIARTVSLAESSLNLVSVSTALLNMYAKFGKVEEARRIFDGIPEKDVVAWNAMIGGYSQNQRPADAVELFRLMQRECRDGVKADEQTMVSLVSSCAQLGVLSLGEWVHAFIQKNNIKSDVFLTTALIDIAGEIYAAWDGIVERIKPLGYKVDTGVLMKNILEEEEREEAVHRHSEKLALAFALICLEGNKSKAPVRIVKNLRICSDCHNAMECVSKVEGREIIVRDRNRFHHFSNGRCSCGGYW</sequence>
<dbReference type="FunFam" id="1.25.40.10:FF:000333">
    <property type="entry name" value="Pentatricopeptide repeat-containing protein"/>
    <property type="match status" value="1"/>
</dbReference>
<comment type="similarity">
    <text evidence="1">Belongs to the PPR family. PCMP-H subfamily.</text>
</comment>
<feature type="repeat" description="PPR" evidence="3">
    <location>
        <begin position="79"/>
        <end position="114"/>
    </location>
</feature>
<keyword evidence="2" id="KW-0677">Repeat</keyword>
<dbReference type="Gene3D" id="1.25.40.10">
    <property type="entry name" value="Tetratricopeptide repeat domain"/>
    <property type="match status" value="4"/>
</dbReference>
<dbReference type="NCBIfam" id="TIGR00756">
    <property type="entry name" value="PPR"/>
    <property type="match status" value="4"/>
</dbReference>
<dbReference type="PANTHER" id="PTHR47926">
    <property type="entry name" value="PENTATRICOPEPTIDE REPEAT-CONTAINING PROTEIN"/>
    <property type="match status" value="1"/>
</dbReference>
<dbReference type="PROSITE" id="PS51375">
    <property type="entry name" value="PPR"/>
    <property type="match status" value="5"/>
</dbReference>
<evidence type="ECO:0000256" key="2">
    <source>
        <dbReference type="ARBA" id="ARBA00022737"/>
    </source>
</evidence>
<dbReference type="Pfam" id="PF13041">
    <property type="entry name" value="PPR_2"/>
    <property type="match status" value="2"/>
</dbReference>
<dbReference type="Proteomes" id="UP001180020">
    <property type="component" value="Unassembled WGS sequence"/>
</dbReference>
<dbReference type="SUPFAM" id="SSF48452">
    <property type="entry name" value="TPR-like"/>
    <property type="match status" value="1"/>
</dbReference>
<reference evidence="5" key="1">
    <citation type="journal article" date="2023" name="Nat. Commun.">
        <title>Diploid and tetraploid genomes of Acorus and the evolution of monocots.</title>
        <authorList>
            <person name="Ma L."/>
            <person name="Liu K.W."/>
            <person name="Li Z."/>
            <person name="Hsiao Y.Y."/>
            <person name="Qi Y."/>
            <person name="Fu T."/>
            <person name="Tang G.D."/>
            <person name="Zhang D."/>
            <person name="Sun W.H."/>
            <person name="Liu D.K."/>
            <person name="Li Y."/>
            <person name="Chen G.Z."/>
            <person name="Liu X.D."/>
            <person name="Liao X.Y."/>
            <person name="Jiang Y.T."/>
            <person name="Yu X."/>
            <person name="Hao Y."/>
            <person name="Huang J."/>
            <person name="Zhao X.W."/>
            <person name="Ke S."/>
            <person name="Chen Y.Y."/>
            <person name="Wu W.L."/>
            <person name="Hsu J.L."/>
            <person name="Lin Y.F."/>
            <person name="Huang M.D."/>
            <person name="Li C.Y."/>
            <person name="Huang L."/>
            <person name="Wang Z.W."/>
            <person name="Zhao X."/>
            <person name="Zhong W.Y."/>
            <person name="Peng D.H."/>
            <person name="Ahmad S."/>
            <person name="Lan S."/>
            <person name="Zhang J.S."/>
            <person name="Tsai W.C."/>
            <person name="Van de Peer Y."/>
            <person name="Liu Z.J."/>
        </authorList>
    </citation>
    <scope>NUCLEOTIDE SEQUENCE</scope>
    <source>
        <strain evidence="5">CP</strain>
    </source>
</reference>
<evidence type="ECO:0000313" key="5">
    <source>
        <dbReference type="EMBL" id="KAK1291241.1"/>
    </source>
</evidence>